<dbReference type="AlphaFoldDB" id="A0A8H4U4I4"/>
<evidence type="ECO:0000313" key="1">
    <source>
        <dbReference type="EMBL" id="KAF4969338.1"/>
    </source>
</evidence>
<accession>A0A8H4U4I4</accession>
<sequence>MESSRNQIVAIHTNLWNVSGVATTQRADPSVTLHRVSPSCTCIKREPLSSSCLLHEVEDSTEQSPEGFDMAQYKTGTNELRESDSSRMRNTAQRRKGTWTNIFNPIQANSYSTFPSPPESAASDDDRMDLQDIEPISSRMEIMNCFGFTADEQSSLLAALKHHQISSDDVDDLLASYDYEAVQGSRCNEDQRLDFERWIWQSLDRLF</sequence>
<organism evidence="1 2">
    <name type="scientific">Fusarium sarcochroum</name>
    <dbReference type="NCBI Taxonomy" id="1208366"/>
    <lineage>
        <taxon>Eukaryota</taxon>
        <taxon>Fungi</taxon>
        <taxon>Dikarya</taxon>
        <taxon>Ascomycota</taxon>
        <taxon>Pezizomycotina</taxon>
        <taxon>Sordariomycetes</taxon>
        <taxon>Hypocreomycetidae</taxon>
        <taxon>Hypocreales</taxon>
        <taxon>Nectriaceae</taxon>
        <taxon>Fusarium</taxon>
        <taxon>Fusarium lateritium species complex</taxon>
    </lineage>
</organism>
<reference evidence="1" key="2">
    <citation type="submission" date="2020-05" db="EMBL/GenBank/DDBJ databases">
        <authorList>
            <person name="Kim H.-S."/>
            <person name="Proctor R.H."/>
            <person name="Brown D.W."/>
        </authorList>
    </citation>
    <scope>NUCLEOTIDE SEQUENCE</scope>
    <source>
        <strain evidence="1">NRRL 20472</strain>
    </source>
</reference>
<keyword evidence="2" id="KW-1185">Reference proteome</keyword>
<dbReference type="EMBL" id="JABEXW010000165">
    <property type="protein sequence ID" value="KAF4969338.1"/>
    <property type="molecule type" value="Genomic_DNA"/>
</dbReference>
<dbReference type="Proteomes" id="UP000622797">
    <property type="component" value="Unassembled WGS sequence"/>
</dbReference>
<reference evidence="1" key="1">
    <citation type="journal article" date="2020" name="BMC Genomics">
        <title>Correction to: Identification and distribution of gene clusters required for synthesis of sphingolipid metabolism inhibitors in diverse species of the filamentous fungus Fusarium.</title>
        <authorList>
            <person name="Kim H.S."/>
            <person name="Lohmar J.M."/>
            <person name="Busman M."/>
            <person name="Brown D.W."/>
            <person name="Naumann T.A."/>
            <person name="Divon H.H."/>
            <person name="Lysoe E."/>
            <person name="Uhlig S."/>
            <person name="Proctor R.H."/>
        </authorList>
    </citation>
    <scope>NUCLEOTIDE SEQUENCE</scope>
    <source>
        <strain evidence="1">NRRL 20472</strain>
    </source>
</reference>
<protein>
    <submittedName>
        <fullName evidence="1">Uncharacterized protein</fullName>
    </submittedName>
</protein>
<evidence type="ECO:0000313" key="2">
    <source>
        <dbReference type="Proteomes" id="UP000622797"/>
    </source>
</evidence>
<comment type="caution">
    <text evidence="1">The sequence shown here is derived from an EMBL/GenBank/DDBJ whole genome shotgun (WGS) entry which is preliminary data.</text>
</comment>
<name>A0A8H4U4I4_9HYPO</name>
<gene>
    <name evidence="1" type="ORF">FSARC_3413</name>
</gene>
<proteinExistence type="predicted"/>
<dbReference type="OrthoDB" id="10545166at2759"/>